<evidence type="ECO:0000313" key="2">
    <source>
        <dbReference type="EMBL" id="BAJ88831.1"/>
    </source>
</evidence>
<organism evidence="2">
    <name type="scientific">Hordeum vulgare subsp. vulgare</name>
    <name type="common">Domesticated barley</name>
    <dbReference type="NCBI Taxonomy" id="112509"/>
    <lineage>
        <taxon>Eukaryota</taxon>
        <taxon>Viridiplantae</taxon>
        <taxon>Streptophyta</taxon>
        <taxon>Embryophyta</taxon>
        <taxon>Tracheophyta</taxon>
        <taxon>Spermatophyta</taxon>
        <taxon>Magnoliopsida</taxon>
        <taxon>Liliopsida</taxon>
        <taxon>Poales</taxon>
        <taxon>Poaceae</taxon>
        <taxon>BOP clade</taxon>
        <taxon>Pooideae</taxon>
        <taxon>Triticodae</taxon>
        <taxon>Triticeae</taxon>
        <taxon>Hordeinae</taxon>
        <taxon>Hordeum</taxon>
    </lineage>
</organism>
<reference evidence="2" key="1">
    <citation type="journal article" date="2011" name="Plant Physiol.">
        <title>Comprehensive sequence analysis of 24,783 barley full-length cDNAs derived from 12 clone libraries.</title>
        <authorList>
            <person name="Matsumoto T."/>
            <person name="Tanaka T."/>
            <person name="Sakai H."/>
            <person name="Amano N."/>
            <person name="Kanamori H."/>
            <person name="Kurita K."/>
            <person name="Kikuta A."/>
            <person name="Kamiya K."/>
            <person name="Yamamoto M."/>
            <person name="Ikawa H."/>
            <person name="Fujii N."/>
            <person name="Hori K."/>
            <person name="Itoh T."/>
            <person name="Sato K."/>
        </authorList>
    </citation>
    <scope>NUCLEOTIDE SEQUENCE</scope>
    <source>
        <tissue evidence="2">Shoot</tissue>
    </source>
</reference>
<feature type="region of interest" description="Disordered" evidence="1">
    <location>
        <begin position="50"/>
        <end position="79"/>
    </location>
</feature>
<dbReference type="EMBL" id="AK357617">
    <property type="protein sequence ID" value="BAJ88831.1"/>
    <property type="molecule type" value="mRNA"/>
</dbReference>
<accession>F2D160</accession>
<protein>
    <submittedName>
        <fullName evidence="2">Predicted protein</fullName>
    </submittedName>
</protein>
<proteinExistence type="evidence at transcript level"/>
<dbReference type="AlphaFoldDB" id="F2D160"/>
<evidence type="ECO:0000256" key="1">
    <source>
        <dbReference type="SAM" id="MobiDB-lite"/>
    </source>
</evidence>
<name>F2D160_HORVV</name>
<sequence length="92" mass="9678">MEGVPFSLKLAICQPRWRHCPVHTPAPAPARLRSTTCLCSSLVHRDADAMEDAAPPLIRSESTGDGDEDEGRGGGGQGYVHGWYGAGTGCKG</sequence>